<evidence type="ECO:0000313" key="1">
    <source>
        <dbReference type="EnsemblMetazoa" id="AALB004908-PA"/>
    </source>
</evidence>
<dbReference type="AlphaFoldDB" id="A0A182FEG7"/>
<accession>A0A182FEG7</accession>
<dbReference type="Proteomes" id="UP000069272">
    <property type="component" value="Chromosome 3L"/>
</dbReference>
<dbReference type="VEuPathDB" id="VectorBase:AALB20_028237"/>
<name>A0A182FEG7_ANOAL</name>
<evidence type="ECO:0000313" key="2">
    <source>
        <dbReference type="Proteomes" id="UP000069272"/>
    </source>
</evidence>
<keyword evidence="2" id="KW-1185">Reference proteome</keyword>
<protein>
    <submittedName>
        <fullName evidence="1">Uncharacterized protein</fullName>
    </submittedName>
</protein>
<reference evidence="1 2" key="1">
    <citation type="journal article" date="2017" name="G3 (Bethesda)">
        <title>The Physical Genome Mapping of Anopheles albimanus Corrected Scaffold Misassemblies and Identified Interarm Rearrangements in Genus Anopheles.</title>
        <authorList>
            <person name="Artemov G.N."/>
            <person name="Peery A.N."/>
            <person name="Jiang X."/>
            <person name="Tu Z."/>
            <person name="Stegniy V.N."/>
            <person name="Sharakhova M.V."/>
            <person name="Sharakhov I.V."/>
        </authorList>
    </citation>
    <scope>NUCLEOTIDE SEQUENCE [LARGE SCALE GENOMIC DNA]</scope>
    <source>
        <strain evidence="1 2">ALBI9_A</strain>
    </source>
</reference>
<dbReference type="EnsemblMetazoa" id="AALB004908-RA">
    <property type="protein sequence ID" value="AALB004908-PA"/>
    <property type="gene ID" value="AALB004908"/>
</dbReference>
<dbReference type="GeneID" id="118463367"/>
<organism evidence="1 2">
    <name type="scientific">Anopheles albimanus</name>
    <name type="common">New world malaria mosquito</name>
    <dbReference type="NCBI Taxonomy" id="7167"/>
    <lineage>
        <taxon>Eukaryota</taxon>
        <taxon>Metazoa</taxon>
        <taxon>Ecdysozoa</taxon>
        <taxon>Arthropoda</taxon>
        <taxon>Hexapoda</taxon>
        <taxon>Insecta</taxon>
        <taxon>Pterygota</taxon>
        <taxon>Neoptera</taxon>
        <taxon>Endopterygota</taxon>
        <taxon>Diptera</taxon>
        <taxon>Nematocera</taxon>
        <taxon>Culicoidea</taxon>
        <taxon>Culicidae</taxon>
        <taxon>Anophelinae</taxon>
        <taxon>Anopheles</taxon>
    </lineage>
</organism>
<dbReference type="OrthoDB" id="7764597at2759"/>
<dbReference type="RefSeq" id="XP_035785784.1">
    <property type="nucleotide sequence ID" value="XM_035929891.1"/>
</dbReference>
<dbReference type="KEGG" id="aali:118463367"/>
<dbReference type="VEuPathDB" id="VectorBase:AALB004908"/>
<sequence>MGNLSKWRPSQRGFVAILLLAIGLLAEEVSGASAAAAIRSDPPSAAQAYFGAVAPEDRENFIKFHLDKALEQRIPNYKSSTPKDFEFTTYQDSMEPEHFAVNLLDHFMTSFGLDQLEVYEFVALGVICFPSGWCFNPDDVGNICCPF</sequence>
<proteinExistence type="predicted"/>
<reference evidence="1" key="2">
    <citation type="submission" date="2022-08" db="UniProtKB">
        <authorList>
            <consortium name="EnsemblMetazoa"/>
        </authorList>
    </citation>
    <scope>IDENTIFICATION</scope>
    <source>
        <strain evidence="1">STECLA/ALBI9_A</strain>
    </source>
</reference>